<dbReference type="InterPro" id="IPR002657">
    <property type="entry name" value="BilAc:Na_symport/Acr3"/>
</dbReference>
<keyword evidence="4 5" id="KW-0472">Membrane</keyword>
<keyword evidence="7" id="KW-1185">Reference proteome</keyword>
<evidence type="ECO:0000256" key="5">
    <source>
        <dbReference type="SAM" id="Phobius"/>
    </source>
</evidence>
<evidence type="ECO:0000256" key="1">
    <source>
        <dbReference type="ARBA" id="ARBA00004141"/>
    </source>
</evidence>
<comment type="subcellular location">
    <subcellularLocation>
        <location evidence="1">Membrane</location>
        <topology evidence="1">Multi-pass membrane protein</topology>
    </subcellularLocation>
</comment>
<dbReference type="Gene3D" id="1.20.1530.20">
    <property type="match status" value="1"/>
</dbReference>
<dbReference type="Proteomes" id="UP001203423">
    <property type="component" value="Unassembled WGS sequence"/>
</dbReference>
<evidence type="ECO:0000256" key="4">
    <source>
        <dbReference type="ARBA" id="ARBA00023136"/>
    </source>
</evidence>
<proteinExistence type="predicted"/>
<dbReference type="PANTHER" id="PTHR10361:SF28">
    <property type="entry name" value="P3 PROTEIN-RELATED"/>
    <property type="match status" value="1"/>
</dbReference>
<feature type="transmembrane region" description="Helical" evidence="5">
    <location>
        <begin position="250"/>
        <end position="271"/>
    </location>
</feature>
<evidence type="ECO:0000313" key="7">
    <source>
        <dbReference type="Proteomes" id="UP001203423"/>
    </source>
</evidence>
<dbReference type="InterPro" id="IPR004710">
    <property type="entry name" value="Bilac:Na_transpt"/>
</dbReference>
<organism evidence="6 7">
    <name type="scientific">Shewanella surugensis</name>
    <dbReference type="NCBI Taxonomy" id="212020"/>
    <lineage>
        <taxon>Bacteria</taxon>
        <taxon>Pseudomonadati</taxon>
        <taxon>Pseudomonadota</taxon>
        <taxon>Gammaproteobacteria</taxon>
        <taxon>Alteromonadales</taxon>
        <taxon>Shewanellaceae</taxon>
        <taxon>Shewanella</taxon>
    </lineage>
</organism>
<sequence length="309" mass="33381">MSVILTRLFPLWVLLMVGTAFAEPAFFIDFKGMITPLLALIMLCMGLTLTAHDFSLVMQKKRVVFLGVLLQFTLMPLLALFIAKSLQLNDDLLVGMVLLGSVAGGTASNVMCFLAKGNVALSITMTATSTLLSVVLTPILVELLVGKVVDVPFLSMLLSMVKIVLFPVGIGLLLNTFLTRVVSRIGDWLPFLSMVVIAFIIAIVVALNVSNIASMGLLVMLAVILHNGFGLLSGYWGARFFGYDEAICRTIAIEVGMQNSGLAVALSMQFFNAITALPGAIFSVWHVLSGSVLASFWFNRKVSRDDPRA</sequence>
<dbReference type="PANTHER" id="PTHR10361">
    <property type="entry name" value="SODIUM-BILE ACID COTRANSPORTER"/>
    <property type="match status" value="1"/>
</dbReference>
<accession>A0ABT0LDK8</accession>
<feature type="transmembrane region" description="Helical" evidence="5">
    <location>
        <begin position="215"/>
        <end position="238"/>
    </location>
</feature>
<feature type="transmembrane region" description="Helical" evidence="5">
    <location>
        <begin position="92"/>
        <end position="112"/>
    </location>
</feature>
<dbReference type="Pfam" id="PF01758">
    <property type="entry name" value="SBF"/>
    <property type="match status" value="1"/>
</dbReference>
<feature type="transmembrane region" description="Helical" evidence="5">
    <location>
        <begin position="32"/>
        <end position="51"/>
    </location>
</feature>
<evidence type="ECO:0000256" key="3">
    <source>
        <dbReference type="ARBA" id="ARBA00022989"/>
    </source>
</evidence>
<dbReference type="InterPro" id="IPR038770">
    <property type="entry name" value="Na+/solute_symporter_sf"/>
</dbReference>
<feature type="transmembrane region" description="Helical" evidence="5">
    <location>
        <begin position="63"/>
        <end position="86"/>
    </location>
</feature>
<feature type="transmembrane region" description="Helical" evidence="5">
    <location>
        <begin position="119"/>
        <end position="141"/>
    </location>
</feature>
<dbReference type="EMBL" id="JAKIKS010000059">
    <property type="protein sequence ID" value="MCL1125750.1"/>
    <property type="molecule type" value="Genomic_DNA"/>
</dbReference>
<evidence type="ECO:0000256" key="2">
    <source>
        <dbReference type="ARBA" id="ARBA00022692"/>
    </source>
</evidence>
<gene>
    <name evidence="6" type="ORF">L2764_15020</name>
</gene>
<feature type="transmembrane region" description="Helical" evidence="5">
    <location>
        <begin position="153"/>
        <end position="176"/>
    </location>
</feature>
<keyword evidence="3 5" id="KW-1133">Transmembrane helix</keyword>
<name>A0ABT0LDK8_9GAMM</name>
<protein>
    <submittedName>
        <fullName evidence="6">Bile acid:sodium symporter family protein</fullName>
    </submittedName>
</protein>
<feature type="transmembrane region" description="Helical" evidence="5">
    <location>
        <begin position="188"/>
        <end position="209"/>
    </location>
</feature>
<reference evidence="6 7" key="1">
    <citation type="submission" date="2022-01" db="EMBL/GenBank/DDBJ databases">
        <title>Whole genome-based taxonomy of the Shewanellaceae.</title>
        <authorList>
            <person name="Martin-Rodriguez A.J."/>
        </authorList>
    </citation>
    <scope>NUCLEOTIDE SEQUENCE [LARGE SCALE GENOMIC DNA]</scope>
    <source>
        <strain evidence="6 7">DSM 17177</strain>
    </source>
</reference>
<evidence type="ECO:0000313" key="6">
    <source>
        <dbReference type="EMBL" id="MCL1125750.1"/>
    </source>
</evidence>
<dbReference type="RefSeq" id="WP_248941072.1">
    <property type="nucleotide sequence ID" value="NZ_JAKIKS010000059.1"/>
</dbReference>
<comment type="caution">
    <text evidence="6">The sequence shown here is derived from an EMBL/GenBank/DDBJ whole genome shotgun (WGS) entry which is preliminary data.</text>
</comment>
<keyword evidence="2 5" id="KW-0812">Transmembrane</keyword>